<dbReference type="EMBL" id="JACGXN010000002">
    <property type="protein sequence ID" value="MBA8878282.1"/>
    <property type="molecule type" value="Genomic_DNA"/>
</dbReference>
<accession>A0A839EHB5</accession>
<evidence type="ECO:0000313" key="1">
    <source>
        <dbReference type="EMBL" id="MBA8878282.1"/>
    </source>
</evidence>
<organism evidence="1 2">
    <name type="scientific">Phyllobacterium myrsinacearum</name>
    <dbReference type="NCBI Taxonomy" id="28101"/>
    <lineage>
        <taxon>Bacteria</taxon>
        <taxon>Pseudomonadati</taxon>
        <taxon>Pseudomonadota</taxon>
        <taxon>Alphaproteobacteria</taxon>
        <taxon>Hyphomicrobiales</taxon>
        <taxon>Phyllobacteriaceae</taxon>
        <taxon>Phyllobacterium</taxon>
    </lineage>
</organism>
<keyword evidence="1" id="KW-0378">Hydrolase</keyword>
<protein>
    <submittedName>
        <fullName evidence="1">Diadenosine tetraphosphate (Ap4A) HIT family hydrolase</fullName>
    </submittedName>
</protein>
<evidence type="ECO:0000313" key="2">
    <source>
        <dbReference type="Proteomes" id="UP000549052"/>
    </source>
</evidence>
<keyword evidence="2" id="KW-1185">Reference proteome</keyword>
<name>A0A839EHB5_9HYPH</name>
<dbReference type="GO" id="GO:0016787">
    <property type="term" value="F:hydrolase activity"/>
    <property type="evidence" value="ECO:0007669"/>
    <property type="project" value="UniProtKB-KW"/>
</dbReference>
<dbReference type="Gene3D" id="3.30.428.10">
    <property type="entry name" value="HIT-like"/>
    <property type="match status" value="1"/>
</dbReference>
<reference evidence="1 2" key="1">
    <citation type="submission" date="2020-07" db="EMBL/GenBank/DDBJ databases">
        <title>Genomic Encyclopedia of Type Strains, Phase IV (KMG-V): Genome sequencing to study the core and pangenomes of soil and plant-associated prokaryotes.</title>
        <authorList>
            <person name="Whitman W."/>
        </authorList>
    </citation>
    <scope>NUCLEOTIDE SEQUENCE [LARGE SCALE GENOMIC DNA]</scope>
    <source>
        <strain evidence="1 2">AN3</strain>
    </source>
</reference>
<dbReference type="InterPro" id="IPR036265">
    <property type="entry name" value="HIT-like_sf"/>
</dbReference>
<dbReference type="SUPFAM" id="SSF54197">
    <property type="entry name" value="HIT-like"/>
    <property type="match status" value="1"/>
</dbReference>
<proteinExistence type="predicted"/>
<dbReference type="Proteomes" id="UP000549052">
    <property type="component" value="Unassembled WGS sequence"/>
</dbReference>
<gene>
    <name evidence="1" type="ORF">FHW16_001994</name>
</gene>
<sequence length="234" mass="26806">MATSQISEEQLTAMAAAFDRSVPFDVNFHIAETGTTFLPLVDGKAIRENGRALSTERLEVTQFLQIKGDTQLDDHSHKFKILETEHWLVNHRTDSALPGYLMIGSKKFTNDLWELPENALAELGPLFARFQRALRLRLDAKRVYIGRYGHMPGYPIHFHVIPIYNWVESLFWQDERYRALAGFGEPTEELDTDGAELTFFVWREFCERRVPPPVSGPSVSEIIGILRGTDRITQ</sequence>
<dbReference type="AlphaFoldDB" id="A0A839EHB5"/>
<comment type="caution">
    <text evidence="1">The sequence shown here is derived from an EMBL/GenBank/DDBJ whole genome shotgun (WGS) entry which is preliminary data.</text>
</comment>